<name>A0ABD0YZZ5_CARAN</name>
<accession>A0ABD0YZZ5</accession>
<dbReference type="AlphaFoldDB" id="A0ABD0YZZ5"/>
<dbReference type="InterPro" id="IPR050796">
    <property type="entry name" value="SCF_F-box_component"/>
</dbReference>
<evidence type="ECO:0000313" key="3">
    <source>
        <dbReference type="Proteomes" id="UP001558713"/>
    </source>
</evidence>
<dbReference type="EMBL" id="JBANAX010000939">
    <property type="protein sequence ID" value="KAL1187823.1"/>
    <property type="molecule type" value="Genomic_DNA"/>
</dbReference>
<evidence type="ECO:0000259" key="1">
    <source>
        <dbReference type="SMART" id="SM00256"/>
    </source>
</evidence>
<dbReference type="InterPro" id="IPR036047">
    <property type="entry name" value="F-box-like_dom_sf"/>
</dbReference>
<dbReference type="NCBIfam" id="TIGR01640">
    <property type="entry name" value="F_box_assoc_1"/>
    <property type="match status" value="1"/>
</dbReference>
<dbReference type="Pfam" id="PF07734">
    <property type="entry name" value="FBA_1"/>
    <property type="match status" value="1"/>
</dbReference>
<dbReference type="Proteomes" id="UP001558713">
    <property type="component" value="Unassembled WGS sequence"/>
</dbReference>
<dbReference type="PANTHER" id="PTHR31672">
    <property type="entry name" value="BNACNNG10540D PROTEIN"/>
    <property type="match status" value="1"/>
</dbReference>
<dbReference type="PANTHER" id="PTHR31672:SF13">
    <property type="entry name" value="F-BOX PROTEIN CPR30-LIKE"/>
    <property type="match status" value="1"/>
</dbReference>
<dbReference type="Pfam" id="PF00646">
    <property type="entry name" value="F-box"/>
    <property type="match status" value="1"/>
</dbReference>
<sequence>MWELHDDLVEEILCRVPATSLKRLRYTCKLWNRLFNDRKFTRKHFDKSPKESLILMFKKLGVCSMSINLHRSPTAKITDELNLIFPDSSLDQFKISPHCHSSDGLLLCSCVNYKKEDSRLVVLNPCTGQTKWIKPTHSCTVGYFYAFGSYQDNKSGNNSYKILSHTFNRGQYINFEIYDMNSNLWRTLDVTMDCNLKCFESVSLKGKTYWIVSDEKEKELGIFLISFDYTTEKFERLCLPYHEYPRYQKMSLSVVREEKLSVLLQPGITSNTEIWVTNKIGDETKVVSWIKVLALDLKPRHNFDVDFFVDEEKKVLVCTEDKAYNGQNKVYIVGEDSELREVNYDVELRPYLFNYVPSLTQIIKQGND</sequence>
<organism evidence="2 3">
    <name type="scientific">Cardamine amara subsp. amara</name>
    <dbReference type="NCBI Taxonomy" id="228776"/>
    <lineage>
        <taxon>Eukaryota</taxon>
        <taxon>Viridiplantae</taxon>
        <taxon>Streptophyta</taxon>
        <taxon>Embryophyta</taxon>
        <taxon>Tracheophyta</taxon>
        <taxon>Spermatophyta</taxon>
        <taxon>Magnoliopsida</taxon>
        <taxon>eudicotyledons</taxon>
        <taxon>Gunneridae</taxon>
        <taxon>Pentapetalae</taxon>
        <taxon>rosids</taxon>
        <taxon>malvids</taxon>
        <taxon>Brassicales</taxon>
        <taxon>Brassicaceae</taxon>
        <taxon>Cardamineae</taxon>
        <taxon>Cardamine</taxon>
    </lineage>
</organism>
<evidence type="ECO:0000313" key="2">
    <source>
        <dbReference type="EMBL" id="KAL1187823.1"/>
    </source>
</evidence>
<dbReference type="SUPFAM" id="SSF50965">
    <property type="entry name" value="Galactose oxidase, central domain"/>
    <property type="match status" value="1"/>
</dbReference>
<dbReference type="CDD" id="cd22157">
    <property type="entry name" value="F-box_AtFBW1-like"/>
    <property type="match status" value="1"/>
</dbReference>
<proteinExistence type="predicted"/>
<dbReference type="SMART" id="SM00256">
    <property type="entry name" value="FBOX"/>
    <property type="match status" value="1"/>
</dbReference>
<dbReference type="InterPro" id="IPR011043">
    <property type="entry name" value="Gal_Oxase/kelch_b-propeller"/>
</dbReference>
<dbReference type="InterPro" id="IPR017451">
    <property type="entry name" value="F-box-assoc_interact_dom"/>
</dbReference>
<dbReference type="Gene3D" id="1.20.1280.50">
    <property type="match status" value="1"/>
</dbReference>
<reference evidence="2 3" key="1">
    <citation type="submission" date="2024-04" db="EMBL/GenBank/DDBJ databases">
        <title>Genome assembly C_amara_ONT_v2.</title>
        <authorList>
            <person name="Yant L."/>
            <person name="Moore C."/>
            <person name="Slenker M."/>
        </authorList>
    </citation>
    <scope>NUCLEOTIDE SEQUENCE [LARGE SCALE GENOMIC DNA]</scope>
    <source>
        <tissue evidence="2">Leaf</tissue>
    </source>
</reference>
<dbReference type="SUPFAM" id="SSF81383">
    <property type="entry name" value="F-box domain"/>
    <property type="match status" value="1"/>
</dbReference>
<keyword evidence="3" id="KW-1185">Reference proteome</keyword>
<dbReference type="InterPro" id="IPR001810">
    <property type="entry name" value="F-box_dom"/>
</dbReference>
<protein>
    <submittedName>
        <fullName evidence="2">F-box protein</fullName>
    </submittedName>
</protein>
<comment type="caution">
    <text evidence="2">The sequence shown here is derived from an EMBL/GenBank/DDBJ whole genome shotgun (WGS) entry which is preliminary data.</text>
</comment>
<gene>
    <name evidence="2" type="ORF">V5N11_015791</name>
</gene>
<dbReference type="InterPro" id="IPR006527">
    <property type="entry name" value="F-box-assoc_dom_typ1"/>
</dbReference>
<feature type="domain" description="F-box" evidence="1">
    <location>
        <begin position="4"/>
        <end position="44"/>
    </location>
</feature>